<dbReference type="InterPro" id="IPR008844">
    <property type="entry name" value="Spore_GerAC-like"/>
</dbReference>
<dbReference type="PANTHER" id="PTHR35789">
    <property type="entry name" value="SPORE GERMINATION PROTEIN B3"/>
    <property type="match status" value="1"/>
</dbReference>
<comment type="subcellular location">
    <subcellularLocation>
        <location evidence="1">Membrane</location>
        <topology evidence="1">Lipid-anchor</topology>
    </subcellularLocation>
</comment>
<feature type="domain" description="Spore germination GerAC-like C-terminal" evidence="8">
    <location>
        <begin position="218"/>
        <end position="383"/>
    </location>
</feature>
<organism evidence="10 11">
    <name type="scientific">Psychrobacillus faecigallinarum</name>
    <dbReference type="NCBI Taxonomy" id="2762235"/>
    <lineage>
        <taxon>Bacteria</taxon>
        <taxon>Bacillati</taxon>
        <taxon>Bacillota</taxon>
        <taxon>Bacilli</taxon>
        <taxon>Bacillales</taxon>
        <taxon>Bacillaceae</taxon>
        <taxon>Psychrobacillus</taxon>
    </lineage>
</organism>
<evidence type="ECO:0000256" key="2">
    <source>
        <dbReference type="ARBA" id="ARBA00007886"/>
    </source>
</evidence>
<dbReference type="Pfam" id="PF25198">
    <property type="entry name" value="Spore_GerAC_N"/>
    <property type="match status" value="1"/>
</dbReference>
<evidence type="ECO:0000259" key="8">
    <source>
        <dbReference type="Pfam" id="PF05504"/>
    </source>
</evidence>
<evidence type="ECO:0000256" key="3">
    <source>
        <dbReference type="ARBA" id="ARBA00022544"/>
    </source>
</evidence>
<keyword evidence="5" id="KW-0472">Membrane</keyword>
<evidence type="ECO:0000256" key="7">
    <source>
        <dbReference type="ARBA" id="ARBA00023288"/>
    </source>
</evidence>
<keyword evidence="4" id="KW-0732">Signal</keyword>
<name>A0ABR8R9S1_9BACI</name>
<gene>
    <name evidence="10" type="ORF">H9650_10245</name>
</gene>
<proteinExistence type="inferred from homology"/>
<evidence type="ECO:0000256" key="6">
    <source>
        <dbReference type="ARBA" id="ARBA00023139"/>
    </source>
</evidence>
<keyword evidence="11" id="KW-1185">Reference proteome</keyword>
<dbReference type="InterPro" id="IPR057336">
    <property type="entry name" value="GerAC_N"/>
</dbReference>
<dbReference type="InterPro" id="IPR046953">
    <property type="entry name" value="Spore_GerAC-like_C"/>
</dbReference>
<evidence type="ECO:0000256" key="4">
    <source>
        <dbReference type="ARBA" id="ARBA00022729"/>
    </source>
</evidence>
<keyword evidence="7" id="KW-0449">Lipoprotein</keyword>
<dbReference type="InterPro" id="IPR038501">
    <property type="entry name" value="Spore_GerAC_C_sf"/>
</dbReference>
<keyword evidence="6" id="KW-0564">Palmitate</keyword>
<evidence type="ECO:0000256" key="1">
    <source>
        <dbReference type="ARBA" id="ARBA00004635"/>
    </source>
</evidence>
<keyword evidence="3" id="KW-0309">Germination</keyword>
<comment type="similarity">
    <text evidence="2">Belongs to the GerABKC lipoprotein family.</text>
</comment>
<evidence type="ECO:0000313" key="10">
    <source>
        <dbReference type="EMBL" id="MBD7944496.1"/>
    </source>
</evidence>
<dbReference type="EMBL" id="JACSQO010000004">
    <property type="protein sequence ID" value="MBD7944496.1"/>
    <property type="molecule type" value="Genomic_DNA"/>
</dbReference>
<feature type="domain" description="Spore germination protein N-terminal" evidence="9">
    <location>
        <begin position="19"/>
        <end position="192"/>
    </location>
</feature>
<evidence type="ECO:0000256" key="5">
    <source>
        <dbReference type="ARBA" id="ARBA00023136"/>
    </source>
</evidence>
<evidence type="ECO:0000259" key="9">
    <source>
        <dbReference type="Pfam" id="PF25198"/>
    </source>
</evidence>
<dbReference type="PANTHER" id="PTHR35789:SF1">
    <property type="entry name" value="SPORE GERMINATION PROTEIN B3"/>
    <property type="match status" value="1"/>
</dbReference>
<dbReference type="Pfam" id="PF05504">
    <property type="entry name" value="Spore_GerAC"/>
    <property type="match status" value="1"/>
</dbReference>
<dbReference type="PROSITE" id="PS51257">
    <property type="entry name" value="PROKAR_LIPOPROTEIN"/>
    <property type="match status" value="1"/>
</dbReference>
<protein>
    <submittedName>
        <fullName evidence="10">Ger(X)C family spore germination protein</fullName>
    </submittedName>
</protein>
<comment type="caution">
    <text evidence="10">The sequence shown here is derived from an EMBL/GenBank/DDBJ whole genome shotgun (WGS) entry which is preliminary data.</text>
</comment>
<evidence type="ECO:0000313" key="11">
    <source>
        <dbReference type="Proteomes" id="UP000640786"/>
    </source>
</evidence>
<accession>A0ABR8R9S1</accession>
<sequence>MIKKMSLMICLLLLSGCWDKSELNEIAIALAIGIDLIDDEYVVTAQVIVPSELSQNGGTGNSQITMLKAKDKSVLGAINKVTEASPRAIYPGHLQILVFGETLAREKGIVETVDSFTRNWEVRSDFFIAVAKDTNAEEILKVQTPLEIAPIHMFYSIQQTAQNSGKSVRISLIEIAQELEKVGKQPVLAKVELKGDTKKGASKQNLEGINPEAHLNMSGLSVFKKDKLVGWLEQEDTVNFNIITNHLKSTVDTVSCPKEGNIELRINKAKSKLKGNVINGQPKIDMNIKLSGNINAIACDIDLQDENIIKELETNYEKQLKASMLKTIKKLQDEHHSDIFGFGRTIYENDPKGWNKIKDQWTEELFAELEVIIEVEATIKNTGITNNSLLGNVKD</sequence>
<dbReference type="Proteomes" id="UP000640786">
    <property type="component" value="Unassembled WGS sequence"/>
</dbReference>
<dbReference type="RefSeq" id="WP_154310785.1">
    <property type="nucleotide sequence ID" value="NZ_JACSQO010000004.1"/>
</dbReference>
<dbReference type="Gene3D" id="3.30.300.210">
    <property type="entry name" value="Nutrient germinant receptor protein C, domain 3"/>
    <property type="match status" value="1"/>
</dbReference>
<reference evidence="10 11" key="1">
    <citation type="submission" date="2020-08" db="EMBL/GenBank/DDBJ databases">
        <title>A Genomic Blueprint of the Chicken Gut Microbiome.</title>
        <authorList>
            <person name="Gilroy R."/>
            <person name="Ravi A."/>
            <person name="Getino M."/>
            <person name="Pursley I."/>
            <person name="Horton D.L."/>
            <person name="Alikhan N.-F."/>
            <person name="Baker D."/>
            <person name="Gharbi K."/>
            <person name="Hall N."/>
            <person name="Watson M."/>
            <person name="Adriaenssens E.M."/>
            <person name="Foster-Nyarko E."/>
            <person name="Jarju S."/>
            <person name="Secka A."/>
            <person name="Antonio M."/>
            <person name="Oren A."/>
            <person name="Chaudhuri R."/>
            <person name="La Ragione R.M."/>
            <person name="Hildebrand F."/>
            <person name="Pallen M.J."/>
        </authorList>
    </citation>
    <scope>NUCLEOTIDE SEQUENCE [LARGE SCALE GENOMIC DNA]</scope>
    <source>
        <strain evidence="10 11">Sa2BUA9</strain>
    </source>
</reference>
<dbReference type="NCBIfam" id="TIGR02887">
    <property type="entry name" value="spore_ger_x_C"/>
    <property type="match status" value="1"/>
</dbReference>